<keyword evidence="2" id="KW-1185">Reference proteome</keyword>
<dbReference type="OrthoDB" id="5178186at2"/>
<evidence type="ECO:0000313" key="1">
    <source>
        <dbReference type="EMBL" id="AKU18213.1"/>
    </source>
</evidence>
<organism evidence="1 2">
    <name type="scientific">Luteipulveratus mongoliensis</name>
    <dbReference type="NCBI Taxonomy" id="571913"/>
    <lineage>
        <taxon>Bacteria</taxon>
        <taxon>Bacillati</taxon>
        <taxon>Actinomycetota</taxon>
        <taxon>Actinomycetes</taxon>
        <taxon>Micrococcales</taxon>
        <taxon>Dermacoccaceae</taxon>
        <taxon>Luteipulveratus</taxon>
    </lineage>
</organism>
<dbReference type="InterPro" id="IPR046275">
    <property type="entry name" value="DUF6308"/>
</dbReference>
<evidence type="ECO:0000313" key="2">
    <source>
        <dbReference type="Proteomes" id="UP000066480"/>
    </source>
</evidence>
<protein>
    <submittedName>
        <fullName evidence="1">Uncharacterized protein</fullName>
    </submittedName>
</protein>
<proteinExistence type="predicted"/>
<dbReference type="RefSeq" id="WP_052595766.1">
    <property type="nucleotide sequence ID" value="NZ_CP011112.1"/>
</dbReference>
<reference evidence="1 2" key="1">
    <citation type="submission" date="2015-03" db="EMBL/GenBank/DDBJ databases">
        <title>Luteipulveratus halotolerans sp. nov., a novel actinobacterium (Dermacoccaceae) from Sarawak, Malaysia.</title>
        <authorList>
            <person name="Juboi H."/>
            <person name="Basik A."/>
            <person name="Shamsul S.S."/>
            <person name="Arnold P."/>
            <person name="Schmitt E.K."/>
            <person name="Sanglier J.-J."/>
            <person name="Yeo T."/>
        </authorList>
    </citation>
    <scope>NUCLEOTIDE SEQUENCE [LARGE SCALE GENOMIC DNA]</scope>
    <source>
        <strain evidence="1 2">MN07-A0370</strain>
    </source>
</reference>
<dbReference type="KEGG" id="lmoi:VV02_24110"/>
<dbReference type="AlphaFoldDB" id="A0A0K1JNQ4"/>
<gene>
    <name evidence="1" type="ORF">VV02_24110</name>
</gene>
<dbReference type="STRING" id="571913.VV02_24110"/>
<dbReference type="EMBL" id="CP011112">
    <property type="protein sequence ID" value="AKU18213.1"/>
    <property type="molecule type" value="Genomic_DNA"/>
</dbReference>
<sequence length="229" mass="24999">MTTYPGITLTHSLLPENERDAVKLLGTYFAPLEPGQGYTGSQFDTWDPSGTAATNIDTFTADDLVALTFLSVDVPARAAIELLGRRRGEFSELLAAVGEDRDLADADEPLDAESAAHRLNRALREFQGIGPTVASKLMARKRPRLIPIYDKVINRHVLGGSGQQWEPMRQALRAEGCALQRRLLELRATAGLDETVSALRIFDVLAWMDGKAADKARPVTYPVASHTAT</sequence>
<name>A0A0K1JNQ4_9MICO</name>
<dbReference type="Pfam" id="PF19827">
    <property type="entry name" value="DUF6308"/>
    <property type="match status" value="1"/>
</dbReference>
<accession>A0A0K1JNQ4</accession>
<dbReference type="Proteomes" id="UP000066480">
    <property type="component" value="Chromosome"/>
</dbReference>